<accession>A0ABS3R9Q2</accession>
<feature type="compositionally biased region" description="Polar residues" evidence="1">
    <location>
        <begin position="504"/>
        <end position="516"/>
    </location>
</feature>
<reference evidence="4 5" key="1">
    <citation type="submission" date="2021-03" db="EMBL/GenBank/DDBJ databases">
        <authorList>
            <person name="Kanchanasin P."/>
            <person name="Saeng-In P."/>
            <person name="Phongsopitanun W."/>
            <person name="Yuki M."/>
            <person name="Kudo T."/>
            <person name="Ohkuma M."/>
            <person name="Tanasupawat S."/>
        </authorList>
    </citation>
    <scope>NUCLEOTIDE SEQUENCE [LARGE SCALE GENOMIC DNA]</scope>
    <source>
        <strain evidence="4 5">L46</strain>
    </source>
</reference>
<dbReference type="EMBL" id="JAGEOK010000028">
    <property type="protein sequence ID" value="MBO2442820.1"/>
    <property type="molecule type" value="Genomic_DNA"/>
</dbReference>
<feature type="region of interest" description="Disordered" evidence="1">
    <location>
        <begin position="496"/>
        <end position="516"/>
    </location>
</feature>
<proteinExistence type="predicted"/>
<name>A0ABS3R9Q2_9ACTN</name>
<keyword evidence="5" id="KW-1185">Reference proteome</keyword>
<evidence type="ECO:0000256" key="1">
    <source>
        <dbReference type="SAM" id="MobiDB-lite"/>
    </source>
</evidence>
<keyword evidence="2" id="KW-1133">Transmembrane helix</keyword>
<dbReference type="RefSeq" id="WP_208271143.1">
    <property type="nucleotide sequence ID" value="NZ_BAAAGM010000069.1"/>
</dbReference>
<protein>
    <recommendedName>
        <fullName evidence="3">N,N-dimethylformamidase beta subunit-like C-terminal domain-containing protein</fullName>
    </recommendedName>
</protein>
<feature type="domain" description="N,N-dimethylformamidase beta subunit-like C-terminal" evidence="3">
    <location>
        <begin position="105"/>
        <end position="468"/>
    </location>
</feature>
<evidence type="ECO:0000259" key="3">
    <source>
        <dbReference type="Pfam" id="PF20254"/>
    </source>
</evidence>
<dbReference type="Pfam" id="PF20254">
    <property type="entry name" value="DMFA2_C"/>
    <property type="match status" value="1"/>
</dbReference>
<feature type="region of interest" description="Disordered" evidence="1">
    <location>
        <begin position="342"/>
        <end position="361"/>
    </location>
</feature>
<evidence type="ECO:0000313" key="5">
    <source>
        <dbReference type="Proteomes" id="UP000666915"/>
    </source>
</evidence>
<gene>
    <name evidence="4" type="ORF">J4557_35360</name>
</gene>
<comment type="caution">
    <text evidence="4">The sequence shown here is derived from an EMBL/GenBank/DDBJ whole genome shotgun (WGS) entry which is preliminary data.</text>
</comment>
<feature type="transmembrane region" description="Helical" evidence="2">
    <location>
        <begin position="20"/>
        <end position="38"/>
    </location>
</feature>
<dbReference type="Proteomes" id="UP000666915">
    <property type="component" value="Unassembled WGS sequence"/>
</dbReference>
<feature type="compositionally biased region" description="Polar residues" evidence="1">
    <location>
        <begin position="38"/>
        <end position="47"/>
    </location>
</feature>
<keyword evidence="2" id="KW-0812">Transmembrane</keyword>
<feature type="compositionally biased region" description="Polar residues" evidence="1">
    <location>
        <begin position="344"/>
        <end position="354"/>
    </location>
</feature>
<feature type="region of interest" description="Disordered" evidence="1">
    <location>
        <begin position="38"/>
        <end position="65"/>
    </location>
</feature>
<evidence type="ECO:0000313" key="4">
    <source>
        <dbReference type="EMBL" id="MBO2442820.1"/>
    </source>
</evidence>
<evidence type="ECO:0000256" key="2">
    <source>
        <dbReference type="SAM" id="Phobius"/>
    </source>
</evidence>
<organism evidence="4 5">
    <name type="scientific">Actinomadura nitritigenes</name>
    <dbReference type="NCBI Taxonomy" id="134602"/>
    <lineage>
        <taxon>Bacteria</taxon>
        <taxon>Bacillati</taxon>
        <taxon>Actinomycetota</taxon>
        <taxon>Actinomycetes</taxon>
        <taxon>Streptosporangiales</taxon>
        <taxon>Thermomonosporaceae</taxon>
        <taxon>Actinomadura</taxon>
    </lineage>
</organism>
<sequence>MSDGEKGRPPREGSVPRALGAPVVVVMLAMVVLVGGCTSSRHSSTGRPGTAATAVKAENARSGTPDWQIRHKGAEHEIEGYADHVSVQPGGSFRLFVSTTTSGFTAEAFRMGWYGGAEARRVWRSGQVAGTRQAAPRIDRTTRTVSAPWRPSLTVPTSGWPAGSYLIRLTAASGAQRYVPVTVRSPDASGRVVVLNATTTWQAYNMWGGYDLYKGPSGGETDRAHAVSFDRPYDGTGASKFMLYEQPAIALAEKLGVPLAYATDNDLHADPRLLDGARGLLTLGHDEYWSSAMRQRATQARDRGVNIAFLGANAVNRHIRFGGTPLGADRLVICYKDSTADPMSRTNPAETTQDWRLPPKPRPESDIIGIQYMCFPAEGAFTVYEPDFWLFRGTGVRAGTRFPGVVGPEADAVNRAGPTPSTLEVVARSPITCGNGPATANASYYTTRSGAGVFATGTMRWVCAMRGRACGHGVNDAGRAFTTQVTGTLVRAMAAGPLGRTHPSRPNSKQLASAPG</sequence>
<keyword evidence="2" id="KW-0472">Membrane</keyword>
<dbReference type="InterPro" id="IPR046540">
    <property type="entry name" value="DMFA2_C"/>
</dbReference>